<feature type="region of interest" description="Disordered" evidence="1">
    <location>
        <begin position="229"/>
        <end position="266"/>
    </location>
</feature>
<evidence type="ECO:0000256" key="1">
    <source>
        <dbReference type="SAM" id="MobiDB-lite"/>
    </source>
</evidence>
<dbReference type="Proteomes" id="UP000076532">
    <property type="component" value="Unassembled WGS sequence"/>
</dbReference>
<keyword evidence="3" id="KW-1185">Reference proteome</keyword>
<proteinExistence type="predicted"/>
<feature type="compositionally biased region" description="Acidic residues" evidence="1">
    <location>
        <begin position="229"/>
        <end position="245"/>
    </location>
</feature>
<organism evidence="2 3">
    <name type="scientific">Athelia psychrophila</name>
    <dbReference type="NCBI Taxonomy" id="1759441"/>
    <lineage>
        <taxon>Eukaryota</taxon>
        <taxon>Fungi</taxon>
        <taxon>Dikarya</taxon>
        <taxon>Basidiomycota</taxon>
        <taxon>Agaricomycotina</taxon>
        <taxon>Agaricomycetes</taxon>
        <taxon>Agaricomycetidae</taxon>
        <taxon>Atheliales</taxon>
        <taxon>Atheliaceae</taxon>
        <taxon>Athelia</taxon>
    </lineage>
</organism>
<protein>
    <submittedName>
        <fullName evidence="2">Uncharacterized protein</fullName>
    </submittedName>
</protein>
<evidence type="ECO:0000313" key="2">
    <source>
        <dbReference type="EMBL" id="KZP26881.1"/>
    </source>
</evidence>
<accession>A0A166Q8Q1</accession>
<sequence length="335" mass="37092">MNNSLSVAVASTVSSSLVVPRAFPHLNYDLVNTHVSQTSPLALMLDKCDIHMHSTTHNLGALDFDVAATIWSTIKCIGHTIILAANPGMATSDIKPYIPAARLAEIKMPAPVIIQADAFTQNPCHLVGTPEDIIAHFQYIQNVGIEGLRWLMHARARCAIYDNDWDWCTMPTQTFAAHHALSHGRTIQLSEDRLLELFRAEILEHALILHPTMSNAARATREADYISLPEDDSYPMSQDEADEEYSPQSPIFRSPSTTPDNSPTPSLFETEYDAYSNYATYGADSNHDGEDFARSMSPLDMGMSAFGGVNYMEGDSREIIDLTYDTDEDSLMSDE</sequence>
<gene>
    <name evidence="2" type="ORF">FIBSPDRAFT_854188</name>
</gene>
<name>A0A166Q8Q1_9AGAM</name>
<evidence type="ECO:0000313" key="3">
    <source>
        <dbReference type="Proteomes" id="UP000076532"/>
    </source>
</evidence>
<reference evidence="2 3" key="1">
    <citation type="journal article" date="2016" name="Mol. Biol. Evol.">
        <title>Comparative Genomics of Early-Diverging Mushroom-Forming Fungi Provides Insights into the Origins of Lignocellulose Decay Capabilities.</title>
        <authorList>
            <person name="Nagy L.G."/>
            <person name="Riley R."/>
            <person name="Tritt A."/>
            <person name="Adam C."/>
            <person name="Daum C."/>
            <person name="Floudas D."/>
            <person name="Sun H."/>
            <person name="Yadav J.S."/>
            <person name="Pangilinan J."/>
            <person name="Larsson K.H."/>
            <person name="Matsuura K."/>
            <person name="Barry K."/>
            <person name="Labutti K."/>
            <person name="Kuo R."/>
            <person name="Ohm R.A."/>
            <person name="Bhattacharya S.S."/>
            <person name="Shirouzu T."/>
            <person name="Yoshinaga Y."/>
            <person name="Martin F.M."/>
            <person name="Grigoriev I.V."/>
            <person name="Hibbett D.S."/>
        </authorList>
    </citation>
    <scope>NUCLEOTIDE SEQUENCE [LARGE SCALE GENOMIC DNA]</scope>
    <source>
        <strain evidence="2 3">CBS 109695</strain>
    </source>
</reference>
<dbReference type="AlphaFoldDB" id="A0A166Q8Q1"/>
<dbReference type="EMBL" id="KV417511">
    <property type="protein sequence ID" value="KZP26881.1"/>
    <property type="molecule type" value="Genomic_DNA"/>
</dbReference>
<feature type="compositionally biased region" description="Low complexity" evidence="1">
    <location>
        <begin position="254"/>
        <end position="266"/>
    </location>
</feature>